<accession>A0A0M3DB90</accession>
<proteinExistence type="predicted"/>
<sequence>MKIRLLYDMILKFISENLKENIVVFNAKSYNIFISSNGYVVEIHEDRTCDKYIIDKEIFRAISNQIKL</sequence>
<name>A0A0M3DB90_9FIRM</name>
<dbReference type="RefSeq" id="WP_046824300.1">
    <property type="nucleotide sequence ID" value="NZ_LBBT01000354.1"/>
</dbReference>
<dbReference type="AlphaFoldDB" id="A0A0M3DB90"/>
<comment type="caution">
    <text evidence="1">The sequence shown here is derived from an EMBL/GenBank/DDBJ whole genome shotgun (WGS) entry which is preliminary data.</text>
</comment>
<reference evidence="1 2" key="1">
    <citation type="submission" date="2015-04" db="EMBL/GenBank/DDBJ databases">
        <title>Microcin producing Clostridium sp. JC272T.</title>
        <authorList>
            <person name="Jyothsna T."/>
            <person name="Sasikala C."/>
            <person name="Ramana C."/>
        </authorList>
    </citation>
    <scope>NUCLEOTIDE SEQUENCE [LARGE SCALE GENOMIC DNA]</scope>
    <source>
        <strain evidence="1 2">JC272</strain>
    </source>
</reference>
<evidence type="ECO:0000313" key="2">
    <source>
        <dbReference type="Proteomes" id="UP000034407"/>
    </source>
</evidence>
<dbReference type="PATRIC" id="fig|1629550.3.peg.2918"/>
<protein>
    <submittedName>
        <fullName evidence="1">Uncharacterized protein</fullName>
    </submittedName>
</protein>
<keyword evidence="2" id="KW-1185">Reference proteome</keyword>
<dbReference type="Proteomes" id="UP000034407">
    <property type="component" value="Unassembled WGS sequence"/>
</dbReference>
<evidence type="ECO:0000313" key="1">
    <source>
        <dbReference type="EMBL" id="KKX99934.1"/>
    </source>
</evidence>
<organism evidence="1 2">
    <name type="scientific">Paraclostridium benzoelyticum</name>
    <dbReference type="NCBI Taxonomy" id="1629550"/>
    <lineage>
        <taxon>Bacteria</taxon>
        <taxon>Bacillati</taxon>
        <taxon>Bacillota</taxon>
        <taxon>Clostridia</taxon>
        <taxon>Peptostreptococcales</taxon>
        <taxon>Peptostreptococcaceae</taxon>
        <taxon>Paraclostridium</taxon>
    </lineage>
</organism>
<gene>
    <name evidence="1" type="ORF">VN21_16930</name>
</gene>
<dbReference type="EMBL" id="LBBT01000354">
    <property type="protein sequence ID" value="KKX99934.1"/>
    <property type="molecule type" value="Genomic_DNA"/>
</dbReference>